<reference evidence="1 2" key="1">
    <citation type="submission" date="2019-01" db="EMBL/GenBank/DDBJ databases">
        <title>Flavobacterium sp. nov.,isolated from freshwater.</title>
        <authorList>
            <person name="Zhang R."/>
            <person name="Du Z.-J."/>
        </authorList>
    </citation>
    <scope>NUCLEOTIDE SEQUENCE [LARGE SCALE GENOMIC DNA]</scope>
    <source>
        <strain evidence="1 2">1E403</strain>
    </source>
</reference>
<dbReference type="RefSeq" id="WP_128387926.1">
    <property type="nucleotide sequence ID" value="NZ_SBII01000001.1"/>
</dbReference>
<proteinExistence type="predicted"/>
<gene>
    <name evidence="1" type="ORF">EPI11_00125</name>
</gene>
<comment type="caution">
    <text evidence="1">The sequence shown here is derived from an EMBL/GenBank/DDBJ whole genome shotgun (WGS) entry which is preliminary data.</text>
</comment>
<protein>
    <submittedName>
        <fullName evidence="1">Uncharacterized protein</fullName>
    </submittedName>
</protein>
<keyword evidence="2" id="KW-1185">Reference proteome</keyword>
<sequence>MAKKQSMNNDDKKALAYELFMETDKTGKEISSIIGVTEKTFGVWKNSGDWELRKQAQTVTAKNIITNLYEKAYELSMAKTVDADKLVKLANTIEKLSNKKVTISQIINVFKDFTTFAFGENPEVAKQINILQRKYVDHKLNGE</sequence>
<dbReference type="OrthoDB" id="1268975at2"/>
<accession>A0A444HEQ2</accession>
<evidence type="ECO:0000313" key="1">
    <source>
        <dbReference type="EMBL" id="RWX03370.1"/>
    </source>
</evidence>
<evidence type="ECO:0000313" key="2">
    <source>
        <dbReference type="Proteomes" id="UP000287527"/>
    </source>
</evidence>
<name>A0A444HEQ2_9FLAO</name>
<dbReference type="EMBL" id="SBII01000001">
    <property type="protein sequence ID" value="RWX03370.1"/>
    <property type="molecule type" value="Genomic_DNA"/>
</dbReference>
<dbReference type="Proteomes" id="UP000287527">
    <property type="component" value="Unassembled WGS sequence"/>
</dbReference>
<dbReference type="AlphaFoldDB" id="A0A444HEQ2"/>
<organism evidence="1 2">
    <name type="scientific">Flavobacterium cerinum</name>
    <dbReference type="NCBI Taxonomy" id="2502784"/>
    <lineage>
        <taxon>Bacteria</taxon>
        <taxon>Pseudomonadati</taxon>
        <taxon>Bacteroidota</taxon>
        <taxon>Flavobacteriia</taxon>
        <taxon>Flavobacteriales</taxon>
        <taxon>Flavobacteriaceae</taxon>
        <taxon>Flavobacterium</taxon>
    </lineage>
</organism>